<evidence type="ECO:0000259" key="6">
    <source>
        <dbReference type="PROSITE" id="PS50002"/>
    </source>
</evidence>
<dbReference type="CDD" id="cd00174">
    <property type="entry name" value="SH3"/>
    <property type="match status" value="2"/>
</dbReference>
<dbReference type="Gene3D" id="2.30.30.40">
    <property type="entry name" value="SH3 Domains"/>
    <property type="match status" value="2"/>
</dbReference>
<feature type="region of interest" description="Disordered" evidence="5">
    <location>
        <begin position="1"/>
        <end position="48"/>
    </location>
</feature>
<dbReference type="GO" id="GO:0097320">
    <property type="term" value="P:plasma membrane tubulation"/>
    <property type="evidence" value="ECO:0007669"/>
    <property type="project" value="TreeGrafter"/>
</dbReference>
<protein>
    <recommendedName>
        <fullName evidence="6">SH3 domain-containing protein</fullName>
    </recommendedName>
</protein>
<dbReference type="Proteomes" id="UP001353858">
    <property type="component" value="Unassembled WGS sequence"/>
</dbReference>
<name>A0AAN7PMK1_9COLE</name>
<gene>
    <name evidence="7" type="ORF">RN001_015898</name>
</gene>
<dbReference type="GO" id="GO:0015629">
    <property type="term" value="C:actin cytoskeleton"/>
    <property type="evidence" value="ECO:0007669"/>
    <property type="project" value="TreeGrafter"/>
</dbReference>
<dbReference type="PANTHER" id="PTHR47174:SF3">
    <property type="entry name" value="BRIDGING INTEGRATOR 3"/>
    <property type="match status" value="1"/>
</dbReference>
<dbReference type="GO" id="GO:0008289">
    <property type="term" value="F:lipid binding"/>
    <property type="evidence" value="ECO:0007669"/>
    <property type="project" value="TreeGrafter"/>
</dbReference>
<feature type="domain" description="SH3" evidence="6">
    <location>
        <begin position="185"/>
        <end position="244"/>
    </location>
</feature>
<dbReference type="Pfam" id="PF00018">
    <property type="entry name" value="SH3_1"/>
    <property type="match status" value="2"/>
</dbReference>
<keyword evidence="2 4" id="KW-0728">SH3 domain</keyword>
<dbReference type="EMBL" id="JARPUR010000008">
    <property type="protein sequence ID" value="KAK4871774.1"/>
    <property type="molecule type" value="Genomic_DNA"/>
</dbReference>
<comment type="caution">
    <text evidence="7">The sequence shown here is derived from an EMBL/GenBank/DDBJ whole genome shotgun (WGS) entry which is preliminary data.</text>
</comment>
<dbReference type="GO" id="GO:0005737">
    <property type="term" value="C:cytoplasm"/>
    <property type="evidence" value="ECO:0007669"/>
    <property type="project" value="UniProtKB-SubCell"/>
</dbReference>
<dbReference type="PANTHER" id="PTHR47174">
    <property type="entry name" value="BRIDGING INTEGRATOR 3"/>
    <property type="match status" value="1"/>
</dbReference>
<dbReference type="InterPro" id="IPR046982">
    <property type="entry name" value="BIN3/RVS161-like"/>
</dbReference>
<reference evidence="8" key="1">
    <citation type="submission" date="2023-01" db="EMBL/GenBank/DDBJ databases">
        <title>Key to firefly adult light organ development and bioluminescence: homeobox transcription factors regulate luciferase expression and transportation to peroxisome.</title>
        <authorList>
            <person name="Fu X."/>
        </authorList>
    </citation>
    <scope>NUCLEOTIDE SEQUENCE [LARGE SCALE GENOMIC DNA]</scope>
</reference>
<keyword evidence="3" id="KW-0963">Cytoplasm</keyword>
<evidence type="ECO:0000313" key="7">
    <source>
        <dbReference type="EMBL" id="KAK4871774.1"/>
    </source>
</evidence>
<evidence type="ECO:0000256" key="5">
    <source>
        <dbReference type="SAM" id="MobiDB-lite"/>
    </source>
</evidence>
<dbReference type="GO" id="GO:0006897">
    <property type="term" value="P:endocytosis"/>
    <property type="evidence" value="ECO:0007669"/>
    <property type="project" value="InterPro"/>
</dbReference>
<accession>A0AAN7PMK1</accession>
<keyword evidence="8" id="KW-1185">Reference proteome</keyword>
<evidence type="ECO:0000256" key="1">
    <source>
        <dbReference type="ARBA" id="ARBA00004496"/>
    </source>
</evidence>
<evidence type="ECO:0000256" key="4">
    <source>
        <dbReference type="PROSITE-ProRule" id="PRU00192"/>
    </source>
</evidence>
<dbReference type="SMART" id="SM00326">
    <property type="entry name" value="SH3"/>
    <property type="match status" value="2"/>
</dbReference>
<proteinExistence type="predicted"/>
<organism evidence="7 8">
    <name type="scientific">Aquatica leii</name>
    <dbReference type="NCBI Taxonomy" id="1421715"/>
    <lineage>
        <taxon>Eukaryota</taxon>
        <taxon>Metazoa</taxon>
        <taxon>Ecdysozoa</taxon>
        <taxon>Arthropoda</taxon>
        <taxon>Hexapoda</taxon>
        <taxon>Insecta</taxon>
        <taxon>Pterygota</taxon>
        <taxon>Neoptera</taxon>
        <taxon>Endopterygota</taxon>
        <taxon>Coleoptera</taxon>
        <taxon>Polyphaga</taxon>
        <taxon>Elateriformia</taxon>
        <taxon>Elateroidea</taxon>
        <taxon>Lampyridae</taxon>
        <taxon>Luciolinae</taxon>
        <taxon>Aquatica</taxon>
    </lineage>
</organism>
<dbReference type="PROSITE" id="PS50002">
    <property type="entry name" value="SH3"/>
    <property type="match status" value="2"/>
</dbReference>
<feature type="domain" description="SH3" evidence="6">
    <location>
        <begin position="248"/>
        <end position="307"/>
    </location>
</feature>
<dbReference type="PRINTS" id="PR00499">
    <property type="entry name" value="P67PHOX"/>
</dbReference>
<dbReference type="InterPro" id="IPR001452">
    <property type="entry name" value="SH3_domain"/>
</dbReference>
<evidence type="ECO:0000313" key="8">
    <source>
        <dbReference type="Proteomes" id="UP001353858"/>
    </source>
</evidence>
<evidence type="ECO:0000256" key="2">
    <source>
        <dbReference type="ARBA" id="ARBA00022443"/>
    </source>
</evidence>
<dbReference type="InterPro" id="IPR036028">
    <property type="entry name" value="SH3-like_dom_sf"/>
</dbReference>
<dbReference type="SUPFAM" id="SSF50044">
    <property type="entry name" value="SH3-domain"/>
    <property type="match status" value="2"/>
</dbReference>
<evidence type="ECO:0000256" key="3">
    <source>
        <dbReference type="ARBA" id="ARBA00022490"/>
    </source>
</evidence>
<comment type="subcellular location">
    <subcellularLocation>
        <location evidence="1">Cytoplasm</location>
    </subcellularLocation>
</comment>
<dbReference type="AlphaFoldDB" id="A0AAN7PMK1"/>
<sequence>MRIPTRPAPSIEEAFRQNPCQKQAQQPIKKKPPPRPPPPNFDKVKSKSAWNLDQQFDGISLIDLSPLESQSHFVTNRNHAFGGSVSSSFSSSTSSLASSKKSFEYDSVNSDPWSLPTPSNAVQSVFYVNNQNAPAVQQISVPTIIRPQSSRKNNYKAFYETCQREQSPPMPSIPPPSPPKEIAEVVVPYGIALYDYPKSQPDDLALQVDDVVFLIRKVNSEWFYGRVEDREGMFPVAFISVHVPLPEDDDRMVTALYEFKAQEPGDLTLKPGQSIHVTSRVSEEWLMGESEGKIGQFPSCFVDRVPSTI</sequence>
<dbReference type="GO" id="GO:0051666">
    <property type="term" value="P:actin cortical patch localization"/>
    <property type="evidence" value="ECO:0007669"/>
    <property type="project" value="InterPro"/>
</dbReference>